<dbReference type="SUPFAM" id="SSF54593">
    <property type="entry name" value="Glyoxalase/Bleomycin resistance protein/Dihydroxybiphenyl dioxygenase"/>
    <property type="match status" value="1"/>
</dbReference>
<dbReference type="OrthoDB" id="9785698at2"/>
<dbReference type="InterPro" id="IPR037523">
    <property type="entry name" value="VOC_core"/>
</dbReference>
<sequence>MFAPIHHVSLLTRHGQENADFYTHLLGLRFVKKTVNQDNHKMLHYYYGDYEGTPGSVVTFFVVPKLGNRYENDHYLSTIGLKLPKGAMEFWQARLASFQIAFEKKEKTLIFSDPDNVTLYLTETTEPPLPRSKQVKNEIPGNKQLIGLQSTQLHVADVDKTKNFFKKLLDWTVEGNHIKLSESDFLEIIGTDSKSASHMGRGSMDHIAFSVKDEQTLDVLHQKALSQGWFIEKIVSRGYFKSLYIREPGGNRMEFATLSPGFTLDEPLESLGESFALPPFLESQRKEIEANIYAER</sequence>
<evidence type="ECO:0000313" key="3">
    <source>
        <dbReference type="Proteomes" id="UP000013785"/>
    </source>
</evidence>
<dbReference type="InterPro" id="IPR004360">
    <property type="entry name" value="Glyas_Fos-R_dOase_dom"/>
</dbReference>
<accession>R3TNH5</accession>
<feature type="domain" description="VOC" evidence="1">
    <location>
        <begin position="147"/>
        <end position="258"/>
    </location>
</feature>
<dbReference type="Gene3D" id="3.10.180.10">
    <property type="entry name" value="2,3-Dihydroxybiphenyl 1,2-Dioxygenase, domain 1"/>
    <property type="match status" value="2"/>
</dbReference>
<dbReference type="PANTHER" id="PTHR36110">
    <property type="entry name" value="RING-CLEAVING DIOXYGENASE MHQE-RELATED"/>
    <property type="match status" value="1"/>
</dbReference>
<dbReference type="Proteomes" id="UP000013785">
    <property type="component" value="Unassembled WGS sequence"/>
</dbReference>
<gene>
    <name evidence="2" type="ORF">UC3_02956</name>
</gene>
<evidence type="ECO:0000259" key="1">
    <source>
        <dbReference type="PROSITE" id="PS51819"/>
    </source>
</evidence>
<proteinExistence type="predicted"/>
<dbReference type="InterPro" id="IPR052537">
    <property type="entry name" value="Extradiol_RC_dioxygenase"/>
</dbReference>
<organism evidence="2 3">
    <name type="scientific">Enterococcus phoeniculicola ATCC BAA-412</name>
    <dbReference type="NCBI Taxonomy" id="1158610"/>
    <lineage>
        <taxon>Bacteria</taxon>
        <taxon>Bacillati</taxon>
        <taxon>Bacillota</taxon>
        <taxon>Bacilli</taxon>
        <taxon>Lactobacillales</taxon>
        <taxon>Enterococcaceae</taxon>
        <taxon>Enterococcus</taxon>
    </lineage>
</organism>
<dbReference type="EMBL" id="AJAT01000017">
    <property type="protein sequence ID" value="EOL42603.1"/>
    <property type="molecule type" value="Genomic_DNA"/>
</dbReference>
<dbReference type="HOGENOM" id="CLU_057821_0_0_9"/>
<dbReference type="eggNOG" id="COG0346">
    <property type="taxonomic scope" value="Bacteria"/>
</dbReference>
<comment type="caution">
    <text evidence="2">The sequence shown here is derived from an EMBL/GenBank/DDBJ whole genome shotgun (WGS) entry which is preliminary data.</text>
</comment>
<keyword evidence="3" id="KW-1185">Reference proteome</keyword>
<protein>
    <submittedName>
        <fullName evidence="2">Glyoxalase</fullName>
    </submittedName>
</protein>
<dbReference type="PANTHER" id="PTHR36110:SF4">
    <property type="entry name" value="RING-CLEAVING DIOXYGENASE MHQA-RELATED"/>
    <property type="match status" value="1"/>
</dbReference>
<evidence type="ECO:0000313" key="2">
    <source>
        <dbReference type="EMBL" id="EOL42603.1"/>
    </source>
</evidence>
<dbReference type="RefSeq" id="WP_010769590.1">
    <property type="nucleotide sequence ID" value="NZ_ASWE01000001.1"/>
</dbReference>
<dbReference type="InterPro" id="IPR029068">
    <property type="entry name" value="Glyas_Bleomycin-R_OHBP_Dase"/>
</dbReference>
<dbReference type="PATRIC" id="fig|1158610.3.peg.2937"/>
<name>R3TNH5_9ENTE</name>
<reference evidence="2 3" key="1">
    <citation type="submission" date="2013-02" db="EMBL/GenBank/DDBJ databases">
        <title>The Genome Sequence of Enterococcus phoeniculicola BAA-412.</title>
        <authorList>
            <consortium name="The Broad Institute Genome Sequencing Platform"/>
            <consortium name="The Broad Institute Genome Sequencing Center for Infectious Disease"/>
            <person name="Earl A.M."/>
            <person name="Gilmore M.S."/>
            <person name="Lebreton F."/>
            <person name="Walker B."/>
            <person name="Young S.K."/>
            <person name="Zeng Q."/>
            <person name="Gargeya S."/>
            <person name="Fitzgerald M."/>
            <person name="Haas B."/>
            <person name="Abouelleil A."/>
            <person name="Alvarado L."/>
            <person name="Arachchi H.M."/>
            <person name="Berlin A.M."/>
            <person name="Chapman S.B."/>
            <person name="Dewar J."/>
            <person name="Goldberg J."/>
            <person name="Griggs A."/>
            <person name="Gujja S."/>
            <person name="Hansen M."/>
            <person name="Howarth C."/>
            <person name="Imamovic A."/>
            <person name="Larimer J."/>
            <person name="McCowan C."/>
            <person name="Murphy C."/>
            <person name="Neiman D."/>
            <person name="Pearson M."/>
            <person name="Priest M."/>
            <person name="Roberts A."/>
            <person name="Saif S."/>
            <person name="Shea T."/>
            <person name="Sisk P."/>
            <person name="Sykes S."/>
            <person name="Wortman J."/>
            <person name="Nusbaum C."/>
            <person name="Birren B."/>
        </authorList>
    </citation>
    <scope>NUCLEOTIDE SEQUENCE [LARGE SCALE GENOMIC DNA]</scope>
    <source>
        <strain evidence="2 3">ATCC BAA-412</strain>
    </source>
</reference>
<dbReference type="Pfam" id="PF00903">
    <property type="entry name" value="Glyoxalase"/>
    <property type="match status" value="2"/>
</dbReference>
<dbReference type="STRING" id="154621.RV11_GL002925"/>
<dbReference type="AlphaFoldDB" id="R3TNH5"/>
<dbReference type="PROSITE" id="PS51819">
    <property type="entry name" value="VOC"/>
    <property type="match status" value="1"/>
</dbReference>